<dbReference type="EMBL" id="CP054491">
    <property type="protein sequence ID" value="QKQ26576.1"/>
    <property type="molecule type" value="Genomic_DNA"/>
</dbReference>
<dbReference type="RefSeq" id="WP_174673104.1">
    <property type="nucleotide sequence ID" value="NZ_CP054491.1"/>
</dbReference>
<dbReference type="KEGG" id="rev:HUE57_10020"/>
<protein>
    <submittedName>
        <fullName evidence="1">Uncharacterized protein</fullName>
    </submittedName>
</protein>
<accession>A0A6N0HWP5</accession>
<gene>
    <name evidence="1" type="ORF">HUE57_10020</name>
</gene>
<reference evidence="1 2" key="1">
    <citation type="submission" date="2020-05" db="EMBL/GenBank/DDBJ databases">
        <title>Horizontal transmission and recombination maintain forever young bacterial symbiont genomes.</title>
        <authorList>
            <person name="Russell S.L."/>
            <person name="Pepper-Tunick E."/>
            <person name="Svedberg J."/>
            <person name="Byrne A."/>
            <person name="Ruelas Castillo J."/>
            <person name="Vollmers C."/>
            <person name="Beinart R.A."/>
            <person name="Corbett-Detig R."/>
        </authorList>
    </citation>
    <scope>NUCLEOTIDE SEQUENCE [LARGE SCALE GENOMIC DNA]</scope>
    <source>
        <strain evidence="1">Santa_Monica_outfall</strain>
    </source>
</reference>
<keyword evidence="2" id="KW-1185">Reference proteome</keyword>
<name>A0A6N0HWP5_9GAMM</name>
<evidence type="ECO:0000313" key="1">
    <source>
        <dbReference type="EMBL" id="QKQ26576.1"/>
    </source>
</evidence>
<dbReference type="AlphaFoldDB" id="A0A6N0HWP5"/>
<evidence type="ECO:0000313" key="2">
    <source>
        <dbReference type="Proteomes" id="UP000509658"/>
    </source>
</evidence>
<sequence length="79" mass="8254">MSGYLQAGFGWDSNVTRGPDEPELDIPDLGVTSMGDAAAASDRTSTVEGVSQHAIRLMRNSGCWVVPVCSATITAVVPM</sequence>
<organism evidence="1 2">
    <name type="scientific">Candidatus Reidiella endopervernicosa</name>
    <dbReference type="NCBI Taxonomy" id="2738883"/>
    <lineage>
        <taxon>Bacteria</taxon>
        <taxon>Pseudomonadati</taxon>
        <taxon>Pseudomonadota</taxon>
        <taxon>Gammaproteobacteria</taxon>
        <taxon>Candidatus Reidiella</taxon>
    </lineage>
</organism>
<dbReference type="Proteomes" id="UP000509658">
    <property type="component" value="Chromosome"/>
</dbReference>
<proteinExistence type="predicted"/>